<evidence type="ECO:0000256" key="6">
    <source>
        <dbReference type="RuleBase" id="RU361192"/>
    </source>
</evidence>
<protein>
    <recommendedName>
        <fullName evidence="3 6">Arabinogalactan endo-beta-1,4-galactanase</fullName>
        <ecNumber evidence="3 6">3.2.1.89</ecNumber>
    </recommendedName>
</protein>
<dbReference type="OrthoDB" id="9768786at2"/>
<dbReference type="InterPro" id="IPR011683">
    <property type="entry name" value="Glyco_hydro_53"/>
</dbReference>
<dbReference type="GO" id="GO:0045490">
    <property type="term" value="P:pectin catabolic process"/>
    <property type="evidence" value="ECO:0007669"/>
    <property type="project" value="TreeGrafter"/>
</dbReference>
<evidence type="ECO:0000256" key="5">
    <source>
        <dbReference type="ARBA" id="ARBA00023295"/>
    </source>
</evidence>
<dbReference type="InterPro" id="IPR017853">
    <property type="entry name" value="GH"/>
</dbReference>
<keyword evidence="5 6" id="KW-0326">Glycosidase</keyword>
<evidence type="ECO:0000313" key="7">
    <source>
        <dbReference type="EMBL" id="SNS35706.1"/>
    </source>
</evidence>
<comment type="similarity">
    <text evidence="2 6">Belongs to the glycosyl hydrolase 53 family.</text>
</comment>
<feature type="signal peptide" evidence="6">
    <location>
        <begin position="1"/>
        <end position="29"/>
    </location>
</feature>
<evidence type="ECO:0000256" key="2">
    <source>
        <dbReference type="ARBA" id="ARBA00010687"/>
    </source>
</evidence>
<sequence>MKLFPRIVWIVRAAALTVSLAGVLPCARAQIPCPHLALGVDVSFLPQAEAEGTIFRDAGKAAPGLDTLHAHGYGWVRLRIFNDPKTLPNNLAYTLAEAKKAKALGMGFLLDFHYSDDWADPAHESTPAAWQGLKHKQLVDAVYTFTRDTVQQLRDAGVPPDMVQIGNEITSGMMWPDGKLPDNWDNFTDLLKAGVRGVYEASDPAHKPRIMIHIDQGGNKTTTEWFFSHVLAAHVPFDVIGQSYYPWWQGSLADLKDNLDFMATHYKRPIILVETAYSWKPDNYVKKPGPYPETPEGQRAFLEALVPVVLATPNGLGRGIFWWEPAVRGPLARRGLFDDEGNSLPALHVFDACMQ</sequence>
<gene>
    <name evidence="7" type="ORF">SAMN05421770_101639</name>
</gene>
<dbReference type="PANTHER" id="PTHR34983:SF1">
    <property type="entry name" value="ARABINOGALACTAN ENDO-BETA-1,4-GALACTANASE A"/>
    <property type="match status" value="1"/>
</dbReference>
<dbReference type="EC" id="3.2.1.89" evidence="3 6"/>
<dbReference type="AlphaFoldDB" id="A0A239DT73"/>
<dbReference type="GO" id="GO:0015926">
    <property type="term" value="F:glucosidase activity"/>
    <property type="evidence" value="ECO:0007669"/>
    <property type="project" value="InterPro"/>
</dbReference>
<dbReference type="Pfam" id="PF07745">
    <property type="entry name" value="Glyco_hydro_53"/>
    <property type="match status" value="1"/>
</dbReference>
<keyword evidence="6" id="KW-0732">Signal</keyword>
<keyword evidence="4 6" id="KW-0378">Hydrolase</keyword>
<dbReference type="PANTHER" id="PTHR34983">
    <property type="entry name" value="ARABINOGALACTAN ENDO-BETA-1,4-GALACTANASE A"/>
    <property type="match status" value="1"/>
</dbReference>
<comment type="catalytic activity">
    <reaction evidence="1 6">
        <text>The enzyme specifically hydrolyzes (1-&gt;4)-beta-D-galactosidic linkages in type I arabinogalactans.</text>
        <dbReference type="EC" id="3.2.1.89"/>
    </reaction>
</comment>
<dbReference type="RefSeq" id="WP_089406916.1">
    <property type="nucleotide sequence ID" value="NZ_FZOU01000001.1"/>
</dbReference>
<evidence type="ECO:0000313" key="8">
    <source>
        <dbReference type="Proteomes" id="UP000198356"/>
    </source>
</evidence>
<dbReference type="EMBL" id="FZOU01000001">
    <property type="protein sequence ID" value="SNS35706.1"/>
    <property type="molecule type" value="Genomic_DNA"/>
</dbReference>
<keyword evidence="8" id="KW-1185">Reference proteome</keyword>
<organism evidence="7 8">
    <name type="scientific">Granulicella rosea</name>
    <dbReference type="NCBI Taxonomy" id="474952"/>
    <lineage>
        <taxon>Bacteria</taxon>
        <taxon>Pseudomonadati</taxon>
        <taxon>Acidobacteriota</taxon>
        <taxon>Terriglobia</taxon>
        <taxon>Terriglobales</taxon>
        <taxon>Acidobacteriaceae</taxon>
        <taxon>Granulicella</taxon>
    </lineage>
</organism>
<name>A0A239DT73_9BACT</name>
<dbReference type="SUPFAM" id="SSF51445">
    <property type="entry name" value="(Trans)glycosidases"/>
    <property type="match status" value="1"/>
</dbReference>
<dbReference type="GO" id="GO:0031218">
    <property type="term" value="F:arabinogalactan endo-1,4-beta-galactosidase activity"/>
    <property type="evidence" value="ECO:0007669"/>
    <property type="project" value="UniProtKB-EC"/>
</dbReference>
<accession>A0A239DT73</accession>
<evidence type="ECO:0000256" key="3">
    <source>
        <dbReference type="ARBA" id="ARBA00012556"/>
    </source>
</evidence>
<feature type="chain" id="PRO_5011835511" description="Arabinogalactan endo-beta-1,4-galactanase" evidence="6">
    <location>
        <begin position="30"/>
        <end position="355"/>
    </location>
</feature>
<dbReference type="Gene3D" id="3.20.20.80">
    <property type="entry name" value="Glycosidases"/>
    <property type="match status" value="1"/>
</dbReference>
<dbReference type="Proteomes" id="UP000198356">
    <property type="component" value="Unassembled WGS sequence"/>
</dbReference>
<evidence type="ECO:0000256" key="1">
    <source>
        <dbReference type="ARBA" id="ARBA00001695"/>
    </source>
</evidence>
<evidence type="ECO:0000256" key="4">
    <source>
        <dbReference type="ARBA" id="ARBA00022801"/>
    </source>
</evidence>
<proteinExistence type="inferred from homology"/>
<reference evidence="7 8" key="1">
    <citation type="submission" date="2017-06" db="EMBL/GenBank/DDBJ databases">
        <authorList>
            <person name="Kim H.J."/>
            <person name="Triplett B.A."/>
        </authorList>
    </citation>
    <scope>NUCLEOTIDE SEQUENCE [LARGE SCALE GENOMIC DNA]</scope>
    <source>
        <strain evidence="7 8">DSM 18704</strain>
    </source>
</reference>